<feature type="non-terminal residue" evidence="1">
    <location>
        <position position="1"/>
    </location>
</feature>
<name>A0ABN7WRU3_GIGMA</name>
<keyword evidence="2" id="KW-1185">Reference proteome</keyword>
<evidence type="ECO:0000313" key="2">
    <source>
        <dbReference type="Proteomes" id="UP000789901"/>
    </source>
</evidence>
<sequence>QESKSKESDIDQIIATKVDELELEMLDVNQITTMKYNIAFIESFLKTVKDDYKNCGPQFQTAIKKLAEHYNAAKAKSIPALILFLYNID</sequence>
<dbReference type="Proteomes" id="UP000789901">
    <property type="component" value="Unassembled WGS sequence"/>
</dbReference>
<evidence type="ECO:0000313" key="1">
    <source>
        <dbReference type="EMBL" id="CAG8838806.1"/>
    </source>
</evidence>
<gene>
    <name evidence="1" type="ORF">GMARGA_LOCUS34152</name>
</gene>
<proteinExistence type="predicted"/>
<reference evidence="1 2" key="1">
    <citation type="submission" date="2021-06" db="EMBL/GenBank/DDBJ databases">
        <authorList>
            <person name="Kallberg Y."/>
            <person name="Tangrot J."/>
            <person name="Rosling A."/>
        </authorList>
    </citation>
    <scope>NUCLEOTIDE SEQUENCE [LARGE SCALE GENOMIC DNA]</scope>
    <source>
        <strain evidence="1 2">120-4 pot B 10/14</strain>
    </source>
</reference>
<protein>
    <submittedName>
        <fullName evidence="1">16487_t:CDS:1</fullName>
    </submittedName>
</protein>
<accession>A0ABN7WRU3</accession>
<dbReference type="EMBL" id="CAJVQB010059021">
    <property type="protein sequence ID" value="CAG8838806.1"/>
    <property type="molecule type" value="Genomic_DNA"/>
</dbReference>
<organism evidence="1 2">
    <name type="scientific">Gigaspora margarita</name>
    <dbReference type="NCBI Taxonomy" id="4874"/>
    <lineage>
        <taxon>Eukaryota</taxon>
        <taxon>Fungi</taxon>
        <taxon>Fungi incertae sedis</taxon>
        <taxon>Mucoromycota</taxon>
        <taxon>Glomeromycotina</taxon>
        <taxon>Glomeromycetes</taxon>
        <taxon>Diversisporales</taxon>
        <taxon>Gigasporaceae</taxon>
        <taxon>Gigaspora</taxon>
    </lineage>
</organism>
<comment type="caution">
    <text evidence="1">The sequence shown here is derived from an EMBL/GenBank/DDBJ whole genome shotgun (WGS) entry which is preliminary data.</text>
</comment>